<accession>A0AAE3XNY6</accession>
<keyword evidence="1" id="KW-0812">Transmembrane</keyword>
<sequence>MRETLDGPKNSSKNSVEEKEIHKLARTQLLALAIGISFFLMGVGALKFLENISIVSSICFGLGIAIIVHYLFGGLGSNKINFGVWVATGVLAGVMGIVYFIDIQLSKQMQIRDLEGKLVLGRDWHVFDDSGLRLGEMEKGSISLSKDYEVYLNDTISVGSIKSRLGKLGLFDSLHLMPYSEVKYFIRKKNFRADVDKSHWNEPNDFYKTRYNDLPFTIKPVFDRINTYGNGIATQVILHEKDTVLESFTKKTNFDIEYGDVTYVVRIRNLDLENHLTNKNYVVYQIFGYKKHGLD</sequence>
<keyword evidence="1" id="KW-0472">Membrane</keyword>
<dbReference type="EMBL" id="JAVDQD010000002">
    <property type="protein sequence ID" value="MDR6239370.1"/>
    <property type="molecule type" value="Genomic_DNA"/>
</dbReference>
<gene>
    <name evidence="2" type="ORF">HNQ88_002407</name>
</gene>
<reference evidence="2" key="1">
    <citation type="submission" date="2023-07" db="EMBL/GenBank/DDBJ databases">
        <title>Genomic Encyclopedia of Type Strains, Phase IV (KMG-IV): sequencing the most valuable type-strain genomes for metagenomic binning, comparative biology and taxonomic classification.</title>
        <authorList>
            <person name="Goeker M."/>
        </authorList>
    </citation>
    <scope>NUCLEOTIDE SEQUENCE</scope>
    <source>
        <strain evidence="2">DSM 26174</strain>
    </source>
</reference>
<proteinExistence type="predicted"/>
<organism evidence="2 3">
    <name type="scientific">Aureibacter tunicatorum</name>
    <dbReference type="NCBI Taxonomy" id="866807"/>
    <lineage>
        <taxon>Bacteria</taxon>
        <taxon>Pseudomonadati</taxon>
        <taxon>Bacteroidota</taxon>
        <taxon>Cytophagia</taxon>
        <taxon>Cytophagales</taxon>
        <taxon>Persicobacteraceae</taxon>
        <taxon>Aureibacter</taxon>
    </lineage>
</organism>
<evidence type="ECO:0000313" key="3">
    <source>
        <dbReference type="Proteomes" id="UP001185092"/>
    </source>
</evidence>
<comment type="caution">
    <text evidence="2">The sequence shown here is derived from an EMBL/GenBank/DDBJ whole genome shotgun (WGS) entry which is preliminary data.</text>
</comment>
<dbReference type="RefSeq" id="WP_309939018.1">
    <property type="nucleotide sequence ID" value="NZ_AP025305.1"/>
</dbReference>
<keyword evidence="1" id="KW-1133">Transmembrane helix</keyword>
<feature type="transmembrane region" description="Helical" evidence="1">
    <location>
        <begin position="84"/>
        <end position="101"/>
    </location>
</feature>
<name>A0AAE3XNY6_9BACT</name>
<evidence type="ECO:0000256" key="1">
    <source>
        <dbReference type="SAM" id="Phobius"/>
    </source>
</evidence>
<feature type="transmembrane region" description="Helical" evidence="1">
    <location>
        <begin position="52"/>
        <end position="72"/>
    </location>
</feature>
<dbReference type="Proteomes" id="UP001185092">
    <property type="component" value="Unassembled WGS sequence"/>
</dbReference>
<protein>
    <submittedName>
        <fullName evidence="2">Uncharacterized protein</fullName>
    </submittedName>
</protein>
<keyword evidence="3" id="KW-1185">Reference proteome</keyword>
<evidence type="ECO:0000313" key="2">
    <source>
        <dbReference type="EMBL" id="MDR6239370.1"/>
    </source>
</evidence>
<dbReference type="AlphaFoldDB" id="A0AAE3XNY6"/>
<feature type="transmembrane region" description="Helical" evidence="1">
    <location>
        <begin position="29"/>
        <end position="46"/>
    </location>
</feature>